<sequence>MPDAPDESAFVLIQATSLEEYRRTVRRAGEIYKRGVEVVPAGDFKSLMALAPYAPAVALTSVGPIVRFSPAAELPEVGRCAHCGIDFLMYGARISRCPYCGRRLMRLITDKRPPLRPEVLRSVHRRLASIPKPLRLIIT</sequence>
<comment type="caution">
    <text evidence="1">The sequence shown here is derived from an EMBL/GenBank/DDBJ whole genome shotgun (WGS) entry which is preliminary data.</text>
</comment>
<evidence type="ECO:0000313" key="2">
    <source>
        <dbReference type="Proteomes" id="UP000033636"/>
    </source>
</evidence>
<organism evidence="1 2">
    <name type="scientific">Thermoproteus sp. AZ2</name>
    <dbReference type="NCBI Taxonomy" id="1609232"/>
    <lineage>
        <taxon>Archaea</taxon>
        <taxon>Thermoproteota</taxon>
        <taxon>Thermoprotei</taxon>
        <taxon>Thermoproteales</taxon>
        <taxon>Thermoproteaceae</taxon>
        <taxon>Thermoproteus</taxon>
    </lineage>
</organism>
<dbReference type="Proteomes" id="UP000033636">
    <property type="component" value="Unassembled WGS sequence"/>
</dbReference>
<reference evidence="1" key="1">
    <citation type="submission" date="2024-07" db="EMBL/GenBank/DDBJ databases">
        <title>Metagenome and Metagenome-Assembled Genomes of Archaea from a hot spring from the geothermal field of Los Azufres, Mexico.</title>
        <authorList>
            <person name="Marin-Paredes R."/>
            <person name="Martinez-Romero E."/>
            <person name="Servin-Garciduenas L.E."/>
        </authorList>
    </citation>
    <scope>NUCLEOTIDE SEQUENCE</scope>
</reference>
<accession>A0ACC6UYS7</accession>
<evidence type="ECO:0000313" key="1">
    <source>
        <dbReference type="EMBL" id="MFB6489915.1"/>
    </source>
</evidence>
<gene>
    <name evidence="1" type="ORF">TU35_001495</name>
</gene>
<dbReference type="EMBL" id="JZWT02000003">
    <property type="protein sequence ID" value="MFB6489915.1"/>
    <property type="molecule type" value="Genomic_DNA"/>
</dbReference>
<protein>
    <submittedName>
        <fullName evidence="1">Uncharacterized protein</fullName>
    </submittedName>
</protein>
<proteinExistence type="predicted"/>
<name>A0ACC6UYS7_9CREN</name>